<feature type="signal peptide" evidence="2">
    <location>
        <begin position="1"/>
        <end position="21"/>
    </location>
</feature>
<evidence type="ECO:0000313" key="3">
    <source>
        <dbReference type="EMBL" id="KAF2091202.1"/>
    </source>
</evidence>
<evidence type="ECO:0000256" key="1">
    <source>
        <dbReference type="SAM" id="MobiDB-lite"/>
    </source>
</evidence>
<keyword evidence="4" id="KW-1185">Reference proteome</keyword>
<reference evidence="3" key="1">
    <citation type="journal article" date="2020" name="Stud. Mycol.">
        <title>101 Dothideomycetes genomes: a test case for predicting lifestyles and emergence of pathogens.</title>
        <authorList>
            <person name="Haridas S."/>
            <person name="Albert R."/>
            <person name="Binder M."/>
            <person name="Bloem J."/>
            <person name="Labutti K."/>
            <person name="Salamov A."/>
            <person name="Andreopoulos B."/>
            <person name="Baker S."/>
            <person name="Barry K."/>
            <person name="Bills G."/>
            <person name="Bluhm B."/>
            <person name="Cannon C."/>
            <person name="Castanera R."/>
            <person name="Culley D."/>
            <person name="Daum C."/>
            <person name="Ezra D."/>
            <person name="Gonzalez J."/>
            <person name="Henrissat B."/>
            <person name="Kuo A."/>
            <person name="Liang C."/>
            <person name="Lipzen A."/>
            <person name="Lutzoni F."/>
            <person name="Magnuson J."/>
            <person name="Mondo S."/>
            <person name="Nolan M."/>
            <person name="Ohm R."/>
            <person name="Pangilinan J."/>
            <person name="Park H.-J."/>
            <person name="Ramirez L."/>
            <person name="Alfaro M."/>
            <person name="Sun H."/>
            <person name="Tritt A."/>
            <person name="Yoshinaga Y."/>
            <person name="Zwiers L.-H."/>
            <person name="Turgeon B."/>
            <person name="Goodwin S."/>
            <person name="Spatafora J."/>
            <person name="Crous P."/>
            <person name="Grigoriev I."/>
        </authorList>
    </citation>
    <scope>NUCLEOTIDE SEQUENCE</scope>
    <source>
        <strain evidence="3">CBS 121410</strain>
    </source>
</reference>
<name>A0A9P4I2Y3_9PEZI</name>
<dbReference type="AlphaFoldDB" id="A0A9P4I2Y3"/>
<keyword evidence="2" id="KW-0732">Signal</keyword>
<feature type="compositionally biased region" description="Low complexity" evidence="1">
    <location>
        <begin position="77"/>
        <end position="96"/>
    </location>
</feature>
<organism evidence="3 4">
    <name type="scientific">Saccharata proteae CBS 121410</name>
    <dbReference type="NCBI Taxonomy" id="1314787"/>
    <lineage>
        <taxon>Eukaryota</taxon>
        <taxon>Fungi</taxon>
        <taxon>Dikarya</taxon>
        <taxon>Ascomycota</taxon>
        <taxon>Pezizomycotina</taxon>
        <taxon>Dothideomycetes</taxon>
        <taxon>Dothideomycetes incertae sedis</taxon>
        <taxon>Botryosphaeriales</taxon>
        <taxon>Saccharataceae</taxon>
        <taxon>Saccharata</taxon>
    </lineage>
</organism>
<dbReference type="Proteomes" id="UP000799776">
    <property type="component" value="Unassembled WGS sequence"/>
</dbReference>
<feature type="chain" id="PRO_5040299556" evidence="2">
    <location>
        <begin position="22"/>
        <end position="226"/>
    </location>
</feature>
<dbReference type="EMBL" id="ML978712">
    <property type="protein sequence ID" value="KAF2091202.1"/>
    <property type="molecule type" value="Genomic_DNA"/>
</dbReference>
<sequence>MALLASGFWLLASGFWLLASGCPSLRLRAACLHPDPSIIHHPSPVDLIAPAAKLLAAARSPPELATAGLPSDEQNLQQKQQQKQQQQQQHPPSASGSPPPHSPSLTHPRSSTYLPPPHLPIHTLSSRQPPVVVVVAAVAVAALHATYSGPPTKEPSVLPDGSTRRNSSSTTDLIPPRSRYEVQLGLDREEKSAARCVPAVAASSECAHATHARLLSSLPPLRQPLL</sequence>
<dbReference type="OrthoDB" id="5429881at2759"/>
<gene>
    <name evidence="3" type="ORF">K490DRAFT_54098</name>
</gene>
<comment type="caution">
    <text evidence="3">The sequence shown here is derived from an EMBL/GenBank/DDBJ whole genome shotgun (WGS) entry which is preliminary data.</text>
</comment>
<protein>
    <submittedName>
        <fullName evidence="3">Uncharacterized protein</fullName>
    </submittedName>
</protein>
<accession>A0A9P4I2Y3</accession>
<proteinExistence type="predicted"/>
<evidence type="ECO:0000313" key="4">
    <source>
        <dbReference type="Proteomes" id="UP000799776"/>
    </source>
</evidence>
<evidence type="ECO:0000256" key="2">
    <source>
        <dbReference type="SAM" id="SignalP"/>
    </source>
</evidence>
<feature type="region of interest" description="Disordered" evidence="1">
    <location>
        <begin position="147"/>
        <end position="174"/>
    </location>
</feature>
<feature type="region of interest" description="Disordered" evidence="1">
    <location>
        <begin position="64"/>
        <end position="121"/>
    </location>
</feature>